<accession>A0A2W4ZP26</accession>
<evidence type="ECO:0000256" key="3">
    <source>
        <dbReference type="ARBA" id="ARBA00023054"/>
    </source>
</evidence>
<dbReference type="InterPro" id="IPR059052">
    <property type="entry name" value="HH_YbhG-like"/>
</dbReference>
<dbReference type="GO" id="GO:0022857">
    <property type="term" value="F:transmembrane transporter activity"/>
    <property type="evidence" value="ECO:0007669"/>
    <property type="project" value="InterPro"/>
</dbReference>
<feature type="domain" description="YbhG-like alpha-helical hairpin" evidence="5">
    <location>
        <begin position="93"/>
        <end position="235"/>
    </location>
</feature>
<dbReference type="InterPro" id="IPR050465">
    <property type="entry name" value="UPF0194_transport"/>
</dbReference>
<keyword evidence="3 4" id="KW-0175">Coiled coil</keyword>
<dbReference type="PANTHER" id="PTHR32347:SF14">
    <property type="entry name" value="EFFLUX SYSTEM COMPONENT YKNX-RELATED"/>
    <property type="match status" value="1"/>
</dbReference>
<dbReference type="Proteomes" id="UP000249794">
    <property type="component" value="Unassembled WGS sequence"/>
</dbReference>
<dbReference type="PANTHER" id="PTHR32347">
    <property type="entry name" value="EFFLUX SYSTEM COMPONENT YKNX-RELATED"/>
    <property type="match status" value="1"/>
</dbReference>
<feature type="coiled-coil region" evidence="4">
    <location>
        <begin position="187"/>
        <end position="240"/>
    </location>
</feature>
<dbReference type="Gene3D" id="2.40.30.170">
    <property type="match status" value="1"/>
</dbReference>
<feature type="domain" description="CusB-like beta-barrel" evidence="6">
    <location>
        <begin position="284"/>
        <end position="358"/>
    </location>
</feature>
<comment type="similarity">
    <text evidence="2">Belongs to the membrane fusion protein (MFP) (TC 8.A.1) family.</text>
</comment>
<dbReference type="InterPro" id="IPR006143">
    <property type="entry name" value="RND_pump_MFP"/>
</dbReference>
<feature type="domain" description="Multidrug resistance protein MdtA-like C-terminal permuted SH3" evidence="7">
    <location>
        <begin position="364"/>
        <end position="421"/>
    </location>
</feature>
<dbReference type="InterPro" id="IPR058792">
    <property type="entry name" value="Beta-barrel_RND_2"/>
</dbReference>
<evidence type="ECO:0000313" key="9">
    <source>
        <dbReference type="Proteomes" id="UP000249794"/>
    </source>
</evidence>
<proteinExistence type="inferred from homology"/>
<evidence type="ECO:0000256" key="4">
    <source>
        <dbReference type="SAM" id="Coils"/>
    </source>
</evidence>
<dbReference type="InterPro" id="IPR058627">
    <property type="entry name" value="MdtA-like_C"/>
</dbReference>
<dbReference type="PRINTS" id="PR01490">
    <property type="entry name" value="RTXTOXIND"/>
</dbReference>
<reference evidence="8 9" key="2">
    <citation type="submission" date="2018-06" db="EMBL/GenBank/DDBJ databases">
        <title>Metagenomic assembly of (sub)arctic Cyanobacteria and their associated microbiome from non-axenic cultures.</title>
        <authorList>
            <person name="Baurain D."/>
        </authorList>
    </citation>
    <scope>NUCLEOTIDE SEQUENCE [LARGE SCALE GENOMIC DNA]</scope>
    <source>
        <strain evidence="8">ULC027bin1</strain>
    </source>
</reference>
<comment type="caution">
    <text evidence="8">The sequence shown here is derived from an EMBL/GenBank/DDBJ whole genome shotgun (WGS) entry which is preliminary data.</text>
</comment>
<evidence type="ECO:0000256" key="1">
    <source>
        <dbReference type="ARBA" id="ARBA00004196"/>
    </source>
</evidence>
<dbReference type="GO" id="GO:0016020">
    <property type="term" value="C:membrane"/>
    <property type="evidence" value="ECO:0007669"/>
    <property type="project" value="InterPro"/>
</dbReference>
<comment type="subcellular location">
    <subcellularLocation>
        <location evidence="1">Cell envelope</location>
    </subcellularLocation>
</comment>
<dbReference type="GO" id="GO:0030313">
    <property type="term" value="C:cell envelope"/>
    <property type="evidence" value="ECO:0007669"/>
    <property type="project" value="UniProtKB-SubCell"/>
</dbReference>
<dbReference type="Gene3D" id="2.40.420.20">
    <property type="match status" value="1"/>
</dbReference>
<reference evidence="9" key="1">
    <citation type="submission" date="2018-04" db="EMBL/GenBank/DDBJ databases">
        <authorList>
            <person name="Cornet L."/>
        </authorList>
    </citation>
    <scope>NUCLEOTIDE SEQUENCE [LARGE SCALE GENOMIC DNA]</scope>
</reference>
<gene>
    <name evidence="8" type="ORF">DCF15_02760</name>
</gene>
<sequence length="437" mass="46197">MKRPWPWLLALGVAGLIAAGAIAFAFSRRPSDYDLDALTVPVTSTQLTVRISASGNVSPIRTVNLSPQSAGTVQALFVEQGSSVTAGQVIARMDSEPINAQIVQNQASVAEAQAQLDEALRGASRTDIDQAAANAEATRAQLTDARARLTLSQNELSRSQSLFDQGGIARSDLDSALNDSRSASAGVAQAQARLAEAEARLADQQNGSDRETIAQAQARLNRAKGQLQAVQIQLEETVIRAPFDGIVTQRFADEGAFVTPTATASEVTSATSTAIVAIASGLEVIAEVTEADISRIKVGQSVEIQADAFPEQTFKGNVRLIAPEAIEKLNVTVFQVRIQLVTGLDQLRSNMNTTVAFIGDQLSDALVIPAVSVITQGGETGVLVPGESDQAEFKPVVLGSQEGDRIQVLDGLEKGDRIFIDLPPGQSLENLTFGQDR</sequence>
<organism evidence="8 9">
    <name type="scientific">Phormidesmis priestleyi</name>
    <dbReference type="NCBI Taxonomy" id="268141"/>
    <lineage>
        <taxon>Bacteria</taxon>
        <taxon>Bacillati</taxon>
        <taxon>Cyanobacteriota</taxon>
        <taxon>Cyanophyceae</taxon>
        <taxon>Leptolyngbyales</taxon>
        <taxon>Leptolyngbyaceae</taxon>
        <taxon>Phormidesmis</taxon>
    </lineage>
</organism>
<dbReference type="AlphaFoldDB" id="A0A2W4ZP26"/>
<evidence type="ECO:0000259" key="7">
    <source>
        <dbReference type="Pfam" id="PF25967"/>
    </source>
</evidence>
<dbReference type="Gene3D" id="2.40.50.100">
    <property type="match status" value="1"/>
</dbReference>
<dbReference type="NCBIfam" id="TIGR01730">
    <property type="entry name" value="RND_mfp"/>
    <property type="match status" value="1"/>
</dbReference>
<evidence type="ECO:0000313" key="8">
    <source>
        <dbReference type="EMBL" id="PZO59985.1"/>
    </source>
</evidence>
<dbReference type="Pfam" id="PF25967">
    <property type="entry name" value="RND-MFP_C"/>
    <property type="match status" value="1"/>
</dbReference>
<dbReference type="Pfam" id="PF25954">
    <property type="entry name" value="Beta-barrel_RND_2"/>
    <property type="match status" value="1"/>
</dbReference>
<name>A0A2W4ZP26_9CYAN</name>
<protein>
    <submittedName>
        <fullName evidence="8">Efflux transporter periplasmic adaptor subunit</fullName>
    </submittedName>
</protein>
<evidence type="ECO:0000259" key="6">
    <source>
        <dbReference type="Pfam" id="PF25954"/>
    </source>
</evidence>
<evidence type="ECO:0000256" key="2">
    <source>
        <dbReference type="ARBA" id="ARBA00009477"/>
    </source>
</evidence>
<evidence type="ECO:0000259" key="5">
    <source>
        <dbReference type="Pfam" id="PF25881"/>
    </source>
</evidence>
<dbReference type="Gene3D" id="1.10.287.470">
    <property type="entry name" value="Helix hairpin bin"/>
    <property type="match status" value="2"/>
</dbReference>
<dbReference type="EMBL" id="QBMP01000014">
    <property type="protein sequence ID" value="PZO59985.1"/>
    <property type="molecule type" value="Genomic_DNA"/>
</dbReference>
<dbReference type="Pfam" id="PF25881">
    <property type="entry name" value="HH_YBHG"/>
    <property type="match status" value="1"/>
</dbReference>
<dbReference type="SUPFAM" id="SSF111369">
    <property type="entry name" value="HlyD-like secretion proteins"/>
    <property type="match status" value="2"/>
</dbReference>